<evidence type="ECO:0000313" key="1">
    <source>
        <dbReference type="EMBL" id="AOZ63735.1"/>
    </source>
</evidence>
<protein>
    <submittedName>
        <fullName evidence="1">Uncharacterized protein</fullName>
    </submittedName>
</protein>
<keyword evidence="2" id="KW-1185">Reference proteome</keyword>
<reference evidence="2" key="1">
    <citation type="submission" date="2016-08" db="EMBL/GenBank/DDBJ databases">
        <authorList>
            <person name="Seilhamer J.J."/>
        </authorList>
    </citation>
    <scope>NUCLEOTIDE SEQUENCE [LARGE SCALE GENOMIC DNA]</scope>
</reference>
<dbReference type="EMBL" id="KX774321">
    <property type="protein sequence ID" value="AOZ63735.1"/>
    <property type="molecule type" value="Genomic_DNA"/>
</dbReference>
<dbReference type="Proteomes" id="UP000224902">
    <property type="component" value="Segment"/>
</dbReference>
<evidence type="ECO:0000313" key="2">
    <source>
        <dbReference type="Proteomes" id="UP000224902"/>
    </source>
</evidence>
<proteinExistence type="predicted"/>
<accession>A0A1I9SAC9</accession>
<organism evidence="1 2">
    <name type="scientific">Rhodococcus phage Weasels2</name>
    <dbReference type="NCBI Taxonomy" id="1897437"/>
    <lineage>
        <taxon>Viruses</taxon>
        <taxon>Duplodnaviria</taxon>
        <taxon>Heunggongvirae</taxon>
        <taxon>Uroviricota</taxon>
        <taxon>Caudoviricetes</taxon>
        <taxon>Weaselvirus</taxon>
        <taxon>Weaselvirus weasel</taxon>
    </lineage>
</organism>
<gene>
    <name evidence="1" type="ORF">SEA_WEASELS2_155</name>
</gene>
<sequence length="142" mass="16899">MVRGARIMSWESVWVGSIPEESIDRRVDVLKWAFGYLDGDPNSIDEYQWRYMAEQTILDNPTMMIAAHDFPAPLEWEYSVYGDRLYEDREPMKDIMLSTWDWNLKAVQKMAEYWNENEHTENAKVYCRLASDKVEFKDENNA</sequence>
<name>A0A1I9SAC9_9CAUD</name>